<proteinExistence type="inferred from homology"/>
<organism evidence="3 4">
    <name type="scientific">Candidatus Thiomargarita nelsonii</name>
    <dbReference type="NCBI Taxonomy" id="1003181"/>
    <lineage>
        <taxon>Bacteria</taxon>
        <taxon>Pseudomonadati</taxon>
        <taxon>Pseudomonadota</taxon>
        <taxon>Gammaproteobacteria</taxon>
        <taxon>Thiotrichales</taxon>
        <taxon>Thiotrichaceae</taxon>
        <taxon>Thiomargarita</taxon>
    </lineage>
</organism>
<gene>
    <name evidence="3" type="ORF">THIOM_005401</name>
</gene>
<keyword evidence="1 3" id="KW-0413">Isomerase</keyword>
<dbReference type="EC" id="5.1.3.14" evidence="3"/>
<dbReference type="Gene3D" id="3.40.50.2000">
    <property type="entry name" value="Glycogen Phosphorylase B"/>
    <property type="match status" value="1"/>
</dbReference>
<accession>A0A176RTE3</accession>
<dbReference type="InterPro" id="IPR029767">
    <property type="entry name" value="WecB-like"/>
</dbReference>
<dbReference type="GO" id="GO:0008761">
    <property type="term" value="F:UDP-N-acetylglucosamine 2-epimerase activity"/>
    <property type="evidence" value="ECO:0007669"/>
    <property type="project" value="UniProtKB-EC"/>
</dbReference>
<evidence type="ECO:0000313" key="3">
    <source>
        <dbReference type="EMBL" id="OAD18986.1"/>
    </source>
</evidence>
<dbReference type="PATRIC" id="fig|1003181.4.peg.7174"/>
<dbReference type="Proteomes" id="UP000076962">
    <property type="component" value="Unassembled WGS sequence"/>
</dbReference>
<protein>
    <submittedName>
        <fullName evidence="3">UDP-N-acetylglucosamine 2-epimerase</fullName>
        <ecNumber evidence="3">5.1.3.14</ecNumber>
    </submittedName>
</protein>
<dbReference type="SUPFAM" id="SSF53756">
    <property type="entry name" value="UDP-Glycosyltransferase/glycogen phosphorylase"/>
    <property type="match status" value="1"/>
</dbReference>
<feature type="domain" description="UDP-N-acetylglucosamine 2-epimerase" evidence="2">
    <location>
        <begin position="2"/>
        <end position="77"/>
    </location>
</feature>
<dbReference type="PANTHER" id="PTHR43174:SF1">
    <property type="entry name" value="UDP-N-ACETYLGLUCOSAMINE 2-EPIMERASE"/>
    <property type="match status" value="1"/>
</dbReference>
<dbReference type="PANTHER" id="PTHR43174">
    <property type="entry name" value="UDP-N-ACETYLGLUCOSAMINE 2-EPIMERASE"/>
    <property type="match status" value="1"/>
</dbReference>
<evidence type="ECO:0000259" key="2">
    <source>
        <dbReference type="Pfam" id="PF02350"/>
    </source>
</evidence>
<evidence type="ECO:0000256" key="1">
    <source>
        <dbReference type="RuleBase" id="RU003513"/>
    </source>
</evidence>
<keyword evidence="4" id="KW-1185">Reference proteome</keyword>
<dbReference type="InterPro" id="IPR003331">
    <property type="entry name" value="UDP_GlcNAc_Epimerase_2_dom"/>
</dbReference>
<dbReference type="AlphaFoldDB" id="A0A176RTE3"/>
<evidence type="ECO:0000313" key="4">
    <source>
        <dbReference type="Proteomes" id="UP000076962"/>
    </source>
</evidence>
<comment type="caution">
    <text evidence="3">The sequence shown here is derived from an EMBL/GenBank/DDBJ whole genome shotgun (WGS) entry which is preliminary data.</text>
</comment>
<name>A0A176RTE3_9GAMM</name>
<dbReference type="Pfam" id="PF02350">
    <property type="entry name" value="Epimerase_2"/>
    <property type="match status" value="1"/>
</dbReference>
<comment type="similarity">
    <text evidence="1">Belongs to the UDP-N-acetylglucosamine 2-epimerase family.</text>
</comment>
<dbReference type="EMBL" id="LUTY01002999">
    <property type="protein sequence ID" value="OAD18986.1"/>
    <property type="molecule type" value="Genomic_DNA"/>
</dbReference>
<reference evidence="3 4" key="1">
    <citation type="submission" date="2016-05" db="EMBL/GenBank/DDBJ databases">
        <title>Single-cell genome of chain-forming Candidatus Thiomargarita nelsonii and comparison to other large sulfur-oxidizing bacteria.</title>
        <authorList>
            <person name="Winkel M."/>
            <person name="Salman V."/>
            <person name="Woyke T."/>
            <person name="Schulz-Vogt H."/>
            <person name="Richter M."/>
            <person name="Flood B."/>
            <person name="Bailey J."/>
            <person name="Amann R."/>
            <person name="Mussmann M."/>
        </authorList>
    </citation>
    <scope>NUCLEOTIDE SEQUENCE [LARGE SCALE GENOMIC DNA]</scope>
    <source>
        <strain evidence="3 4">THI036</strain>
    </source>
</reference>
<sequence length="77" mass="8615">MLLDEQPDWVLVYGDTNSTLAGALAAVKLHIPVAHVEAGLRSFNRRMPEEINRVLTDHASDLLFAPTKYAVDNLRKE</sequence>